<keyword evidence="4" id="KW-1185">Reference proteome</keyword>
<feature type="compositionally biased region" description="Basic and acidic residues" evidence="1">
    <location>
        <begin position="1"/>
        <end position="12"/>
    </location>
</feature>
<evidence type="ECO:0000313" key="4">
    <source>
        <dbReference type="Proteomes" id="UP001178507"/>
    </source>
</evidence>
<reference evidence="3" key="1">
    <citation type="submission" date="2023-08" db="EMBL/GenBank/DDBJ databases">
        <authorList>
            <person name="Chen Y."/>
            <person name="Shah S."/>
            <person name="Dougan E. K."/>
            <person name="Thang M."/>
            <person name="Chan C."/>
        </authorList>
    </citation>
    <scope>NUCLEOTIDE SEQUENCE</scope>
</reference>
<gene>
    <name evidence="3" type="ORF">EVOR1521_LOCUS17202</name>
</gene>
<organism evidence="3 4">
    <name type="scientific">Effrenium voratum</name>
    <dbReference type="NCBI Taxonomy" id="2562239"/>
    <lineage>
        <taxon>Eukaryota</taxon>
        <taxon>Sar</taxon>
        <taxon>Alveolata</taxon>
        <taxon>Dinophyceae</taxon>
        <taxon>Suessiales</taxon>
        <taxon>Symbiodiniaceae</taxon>
        <taxon>Effrenium</taxon>
    </lineage>
</organism>
<proteinExistence type="predicted"/>
<name>A0AA36IQG5_9DINO</name>
<evidence type="ECO:0000256" key="1">
    <source>
        <dbReference type="SAM" id="MobiDB-lite"/>
    </source>
</evidence>
<feature type="transmembrane region" description="Helical" evidence="2">
    <location>
        <begin position="76"/>
        <end position="96"/>
    </location>
</feature>
<keyword evidence="2" id="KW-1133">Transmembrane helix</keyword>
<protein>
    <submittedName>
        <fullName evidence="3">Uncharacterized protein</fullName>
    </submittedName>
</protein>
<evidence type="ECO:0000313" key="3">
    <source>
        <dbReference type="EMBL" id="CAJ1391994.1"/>
    </source>
</evidence>
<sequence length="130" mass="14757">MLKVEKNSENRSLKTNRLFPTANKPDPMPQNLAFLFTKITPEQMMHMWNVLTAIFVSQVLMVCAYCAALATFPEHWWTCTLCFGIPFSYIAIQNIYIDHDVMHGFRCTSGRNSSPTPLRISFPALGGVRA</sequence>
<comment type="caution">
    <text evidence="3">The sequence shown here is derived from an EMBL/GenBank/DDBJ whole genome shotgun (WGS) entry which is preliminary data.</text>
</comment>
<keyword evidence="2" id="KW-0472">Membrane</keyword>
<dbReference type="EMBL" id="CAUJNA010002236">
    <property type="protein sequence ID" value="CAJ1391994.1"/>
    <property type="molecule type" value="Genomic_DNA"/>
</dbReference>
<feature type="region of interest" description="Disordered" evidence="1">
    <location>
        <begin position="1"/>
        <end position="24"/>
    </location>
</feature>
<accession>A0AA36IQG5</accession>
<keyword evidence="2" id="KW-0812">Transmembrane</keyword>
<feature type="transmembrane region" description="Helical" evidence="2">
    <location>
        <begin position="48"/>
        <end position="70"/>
    </location>
</feature>
<evidence type="ECO:0000256" key="2">
    <source>
        <dbReference type="SAM" id="Phobius"/>
    </source>
</evidence>
<dbReference type="AlphaFoldDB" id="A0AA36IQG5"/>
<dbReference type="Proteomes" id="UP001178507">
    <property type="component" value="Unassembled WGS sequence"/>
</dbReference>